<dbReference type="SUPFAM" id="SSF88946">
    <property type="entry name" value="Sigma2 domain of RNA polymerase sigma factors"/>
    <property type="match status" value="1"/>
</dbReference>
<dbReference type="InterPro" id="IPR007630">
    <property type="entry name" value="RNA_pol_sigma70_r4"/>
</dbReference>
<keyword evidence="5" id="KW-0804">Transcription</keyword>
<evidence type="ECO:0000256" key="2">
    <source>
        <dbReference type="ARBA" id="ARBA00023015"/>
    </source>
</evidence>
<dbReference type="PANTHER" id="PTHR43133:SF62">
    <property type="entry name" value="RNA POLYMERASE SIGMA FACTOR SIGZ"/>
    <property type="match status" value="1"/>
</dbReference>
<accession>A0A329M0C0</accession>
<proteinExistence type="inferred from homology"/>
<dbReference type="InterPro" id="IPR039425">
    <property type="entry name" value="RNA_pol_sigma-70-like"/>
</dbReference>
<keyword evidence="3" id="KW-0731">Sigma factor</keyword>
<feature type="domain" description="RNA polymerase sigma-70 region 4" evidence="7">
    <location>
        <begin position="135"/>
        <end position="181"/>
    </location>
</feature>
<evidence type="ECO:0000256" key="3">
    <source>
        <dbReference type="ARBA" id="ARBA00023082"/>
    </source>
</evidence>
<dbReference type="PANTHER" id="PTHR43133">
    <property type="entry name" value="RNA POLYMERASE ECF-TYPE SIGMA FACTO"/>
    <property type="match status" value="1"/>
</dbReference>
<dbReference type="NCBIfam" id="TIGR02937">
    <property type="entry name" value="sigma70-ECF"/>
    <property type="match status" value="1"/>
</dbReference>
<dbReference type="Pfam" id="PF04542">
    <property type="entry name" value="Sigma70_r2"/>
    <property type="match status" value="1"/>
</dbReference>
<dbReference type="InterPro" id="IPR013325">
    <property type="entry name" value="RNA_pol_sigma_r2"/>
</dbReference>
<keyword evidence="4" id="KW-0238">DNA-binding</keyword>
<reference evidence="8 9" key="1">
    <citation type="journal article" date="2009" name="Int. J. Syst. Evol. Microbiol.">
        <title>Paenibacillus contaminans sp. nov., isolated from a contaminated laboratory plate.</title>
        <authorList>
            <person name="Chou J.H."/>
            <person name="Lee J.H."/>
            <person name="Lin M.C."/>
            <person name="Chang P.S."/>
            <person name="Arun A.B."/>
            <person name="Young C.C."/>
            <person name="Chen W.M."/>
        </authorList>
    </citation>
    <scope>NUCLEOTIDE SEQUENCE [LARGE SCALE GENOMIC DNA]</scope>
    <source>
        <strain evidence="8 9">CKOBP-6</strain>
    </source>
</reference>
<evidence type="ECO:0000313" key="8">
    <source>
        <dbReference type="EMBL" id="RAV13002.1"/>
    </source>
</evidence>
<evidence type="ECO:0000259" key="7">
    <source>
        <dbReference type="Pfam" id="PF04545"/>
    </source>
</evidence>
<dbReference type="GO" id="GO:0003677">
    <property type="term" value="F:DNA binding"/>
    <property type="evidence" value="ECO:0007669"/>
    <property type="project" value="UniProtKB-KW"/>
</dbReference>
<feature type="domain" description="RNA polymerase sigma-70 region 2" evidence="6">
    <location>
        <begin position="24"/>
        <end position="92"/>
    </location>
</feature>
<dbReference type="InterPro" id="IPR013324">
    <property type="entry name" value="RNA_pol_sigma_r3/r4-like"/>
</dbReference>
<dbReference type="Gene3D" id="1.10.10.10">
    <property type="entry name" value="Winged helix-like DNA-binding domain superfamily/Winged helix DNA-binding domain"/>
    <property type="match status" value="1"/>
</dbReference>
<dbReference type="OrthoDB" id="9784272at2"/>
<dbReference type="GO" id="GO:0016987">
    <property type="term" value="F:sigma factor activity"/>
    <property type="evidence" value="ECO:0007669"/>
    <property type="project" value="UniProtKB-KW"/>
</dbReference>
<dbReference type="Pfam" id="PF04545">
    <property type="entry name" value="Sigma70_r4"/>
    <property type="match status" value="1"/>
</dbReference>
<dbReference type="InterPro" id="IPR014284">
    <property type="entry name" value="RNA_pol_sigma-70_dom"/>
</dbReference>
<name>A0A329M0C0_9BACL</name>
<dbReference type="Proteomes" id="UP000250369">
    <property type="component" value="Unassembled WGS sequence"/>
</dbReference>
<keyword evidence="9" id="KW-1185">Reference proteome</keyword>
<dbReference type="AlphaFoldDB" id="A0A329M0C0"/>
<dbReference type="CDD" id="cd06171">
    <property type="entry name" value="Sigma70_r4"/>
    <property type="match status" value="1"/>
</dbReference>
<organism evidence="8 9">
    <name type="scientific">Paenibacillus contaminans</name>
    <dbReference type="NCBI Taxonomy" id="450362"/>
    <lineage>
        <taxon>Bacteria</taxon>
        <taxon>Bacillati</taxon>
        <taxon>Bacillota</taxon>
        <taxon>Bacilli</taxon>
        <taxon>Bacillales</taxon>
        <taxon>Paenibacillaceae</taxon>
        <taxon>Paenibacillus</taxon>
    </lineage>
</organism>
<evidence type="ECO:0000256" key="5">
    <source>
        <dbReference type="ARBA" id="ARBA00023163"/>
    </source>
</evidence>
<sequence>MQDVSDEQLMRMIGDKQSEALRVLYDRYVRLVYSFAWKAKSDPQFASDVVQLVFTKLWTSDKGYDSAKGQFVSWLLTVTRHVAIDQLRKERRQEALVPLDDFTVPADESGGFSDRTQDIVTRRLLKNQIEEASRQLSDSQARLIRELYWEGYTLTEIAERNSEPVGTVKSRLHQSLKRLREYMKSWREE</sequence>
<evidence type="ECO:0000259" key="6">
    <source>
        <dbReference type="Pfam" id="PF04542"/>
    </source>
</evidence>
<dbReference type="EMBL" id="QMFB01000031">
    <property type="protein sequence ID" value="RAV13002.1"/>
    <property type="molecule type" value="Genomic_DNA"/>
</dbReference>
<dbReference type="Gene3D" id="1.10.1740.10">
    <property type="match status" value="1"/>
</dbReference>
<evidence type="ECO:0000256" key="4">
    <source>
        <dbReference type="ARBA" id="ARBA00023125"/>
    </source>
</evidence>
<dbReference type="InterPro" id="IPR036388">
    <property type="entry name" value="WH-like_DNA-bd_sf"/>
</dbReference>
<evidence type="ECO:0000313" key="9">
    <source>
        <dbReference type="Proteomes" id="UP000250369"/>
    </source>
</evidence>
<gene>
    <name evidence="8" type="ORF">DQG23_34025</name>
</gene>
<dbReference type="InterPro" id="IPR007627">
    <property type="entry name" value="RNA_pol_sigma70_r2"/>
</dbReference>
<dbReference type="GO" id="GO:0006352">
    <property type="term" value="P:DNA-templated transcription initiation"/>
    <property type="evidence" value="ECO:0007669"/>
    <property type="project" value="InterPro"/>
</dbReference>
<evidence type="ECO:0000256" key="1">
    <source>
        <dbReference type="ARBA" id="ARBA00010641"/>
    </source>
</evidence>
<comment type="caution">
    <text evidence="8">The sequence shown here is derived from an EMBL/GenBank/DDBJ whole genome shotgun (WGS) entry which is preliminary data.</text>
</comment>
<keyword evidence="2" id="KW-0805">Transcription regulation</keyword>
<comment type="similarity">
    <text evidence="1">Belongs to the sigma-70 factor family. ECF subfamily.</text>
</comment>
<protein>
    <submittedName>
        <fullName evidence="8">Sigma-70 family RNA polymerase sigma factor</fullName>
    </submittedName>
</protein>
<dbReference type="SUPFAM" id="SSF88659">
    <property type="entry name" value="Sigma3 and sigma4 domains of RNA polymerase sigma factors"/>
    <property type="match status" value="1"/>
</dbReference>